<dbReference type="InterPro" id="IPR002156">
    <property type="entry name" value="RNaseH_domain"/>
</dbReference>
<reference evidence="2" key="1">
    <citation type="submission" date="2023-07" db="EMBL/GenBank/DDBJ databases">
        <title>draft genome sequence of fig (Ficus carica).</title>
        <authorList>
            <person name="Takahashi T."/>
            <person name="Nishimura K."/>
        </authorList>
    </citation>
    <scope>NUCLEOTIDE SEQUENCE</scope>
</reference>
<proteinExistence type="predicted"/>
<gene>
    <name evidence="2" type="ORF">TIFTF001_031685</name>
</gene>
<evidence type="ECO:0000259" key="1">
    <source>
        <dbReference type="Pfam" id="PF13456"/>
    </source>
</evidence>
<protein>
    <recommendedName>
        <fullName evidence="1">RNase H type-1 domain-containing protein</fullName>
    </recommendedName>
</protein>
<dbReference type="EMBL" id="BTGU01000132">
    <property type="protein sequence ID" value="GMN62610.1"/>
    <property type="molecule type" value="Genomic_DNA"/>
</dbReference>
<dbReference type="Pfam" id="PF13456">
    <property type="entry name" value="RVT_3"/>
    <property type="match status" value="1"/>
</dbReference>
<organism evidence="2 3">
    <name type="scientific">Ficus carica</name>
    <name type="common">Common fig</name>
    <dbReference type="NCBI Taxonomy" id="3494"/>
    <lineage>
        <taxon>Eukaryota</taxon>
        <taxon>Viridiplantae</taxon>
        <taxon>Streptophyta</taxon>
        <taxon>Embryophyta</taxon>
        <taxon>Tracheophyta</taxon>
        <taxon>Spermatophyta</taxon>
        <taxon>Magnoliopsida</taxon>
        <taxon>eudicotyledons</taxon>
        <taxon>Gunneridae</taxon>
        <taxon>Pentapetalae</taxon>
        <taxon>rosids</taxon>
        <taxon>fabids</taxon>
        <taxon>Rosales</taxon>
        <taxon>Moraceae</taxon>
        <taxon>Ficeae</taxon>
        <taxon>Ficus</taxon>
    </lineage>
</organism>
<dbReference type="AlphaFoldDB" id="A0AA88DVE4"/>
<comment type="caution">
    <text evidence="2">The sequence shown here is derived from an EMBL/GenBank/DDBJ whole genome shotgun (WGS) entry which is preliminary data.</text>
</comment>
<name>A0AA88DVE4_FICCA</name>
<dbReference type="SUPFAM" id="SSF53098">
    <property type="entry name" value="Ribonuclease H-like"/>
    <property type="match status" value="1"/>
</dbReference>
<dbReference type="GO" id="GO:0003676">
    <property type="term" value="F:nucleic acid binding"/>
    <property type="evidence" value="ECO:0007669"/>
    <property type="project" value="InterPro"/>
</dbReference>
<dbReference type="InterPro" id="IPR012337">
    <property type="entry name" value="RNaseH-like_sf"/>
</dbReference>
<keyword evidence="3" id="KW-1185">Reference proteome</keyword>
<dbReference type="Proteomes" id="UP001187192">
    <property type="component" value="Unassembled WGS sequence"/>
</dbReference>
<evidence type="ECO:0000313" key="2">
    <source>
        <dbReference type="EMBL" id="GMN62610.1"/>
    </source>
</evidence>
<feature type="domain" description="RNase H type-1" evidence="1">
    <location>
        <begin position="114"/>
        <end position="154"/>
    </location>
</feature>
<accession>A0AA88DVE4</accession>
<dbReference type="GO" id="GO:0004523">
    <property type="term" value="F:RNA-DNA hybrid ribonuclease activity"/>
    <property type="evidence" value="ECO:0007669"/>
    <property type="project" value="InterPro"/>
</dbReference>
<sequence length="162" mass="19095">MLALFNQDDLSHCLEGNSWSQTFKRKRFVMPSCCRFCYSAEEDIHHIFLQCDFAISIWNILQSTFKFQINRPIIRWIKVNTDRSGIEWKRPIIRWIKVNTDGPVIGSLGIAGYGAELWGVVTAVEYAIRFQWTHLWFECDATYVVDLLQNKSKNVPWKFLTR</sequence>
<evidence type="ECO:0000313" key="3">
    <source>
        <dbReference type="Proteomes" id="UP001187192"/>
    </source>
</evidence>